<reference evidence="2 3" key="1">
    <citation type="submission" date="2015-01" db="EMBL/GenBank/DDBJ databases">
        <title>Paenibacillus swuensis/DY6/whole genome sequencing.</title>
        <authorList>
            <person name="Kim M.K."/>
            <person name="Srinivasan S."/>
            <person name="Lee J.-J."/>
        </authorList>
    </citation>
    <scope>NUCLEOTIDE SEQUENCE [LARGE SCALE GENOMIC DNA]</scope>
    <source>
        <strain evidence="2 3">DY6</strain>
    </source>
</reference>
<organism evidence="2 3">
    <name type="scientific">Paenibacillus swuensis</name>
    <dbReference type="NCBI Taxonomy" id="1178515"/>
    <lineage>
        <taxon>Bacteria</taxon>
        <taxon>Bacillati</taxon>
        <taxon>Bacillota</taxon>
        <taxon>Bacilli</taxon>
        <taxon>Bacillales</taxon>
        <taxon>Paenibacillaceae</taxon>
        <taxon>Paenibacillus</taxon>
    </lineage>
</organism>
<feature type="transmembrane region" description="Helical" evidence="1">
    <location>
        <begin position="107"/>
        <end position="130"/>
    </location>
</feature>
<keyword evidence="1" id="KW-0812">Transmembrane</keyword>
<feature type="transmembrane region" description="Helical" evidence="1">
    <location>
        <begin position="155"/>
        <end position="174"/>
    </location>
</feature>
<feature type="transmembrane region" description="Helical" evidence="1">
    <location>
        <begin position="180"/>
        <end position="197"/>
    </location>
</feature>
<name>A0A172TMX3_9BACL</name>
<evidence type="ECO:0000313" key="3">
    <source>
        <dbReference type="Proteomes" id="UP000076927"/>
    </source>
</evidence>
<keyword evidence="1" id="KW-0472">Membrane</keyword>
<evidence type="ECO:0000313" key="2">
    <source>
        <dbReference type="EMBL" id="ANE48332.1"/>
    </source>
</evidence>
<sequence>MVVLFIGYFFLWSTFLLMTLTIYRFKIEKYFIQILLCTIILTPLSVIIKTNAYNFLGILQLISVVIFFWLIFKVRFTYSLVMTVSVFLISGIPDLIVDYVYERFFNIVIVPLIPQISAIILFNIAITLICRRFRIGFSFIPLNNKLRPIKFTKRNIFMLISLVITVTIGTYFITEEKGPLFILCLFIIILFIIYVTFKELYIREIED</sequence>
<dbReference type="Proteomes" id="UP000076927">
    <property type="component" value="Chromosome"/>
</dbReference>
<feature type="transmembrane region" description="Helical" evidence="1">
    <location>
        <begin position="30"/>
        <end position="48"/>
    </location>
</feature>
<feature type="transmembrane region" description="Helical" evidence="1">
    <location>
        <begin position="6"/>
        <end position="23"/>
    </location>
</feature>
<feature type="transmembrane region" description="Helical" evidence="1">
    <location>
        <begin position="79"/>
        <end position="101"/>
    </location>
</feature>
<dbReference type="PATRIC" id="fig|1178515.4.peg.4233"/>
<proteinExistence type="predicted"/>
<keyword evidence="3" id="KW-1185">Reference proteome</keyword>
<accession>A0A172TMX3</accession>
<protein>
    <submittedName>
        <fullName evidence="2">Uncharacterized protein</fullName>
    </submittedName>
</protein>
<gene>
    <name evidence="2" type="ORF">SY83_20900</name>
</gene>
<dbReference type="KEGG" id="pswu:SY83_20900"/>
<dbReference type="AlphaFoldDB" id="A0A172TMX3"/>
<dbReference type="EMBL" id="CP011388">
    <property type="protein sequence ID" value="ANE48332.1"/>
    <property type="molecule type" value="Genomic_DNA"/>
</dbReference>
<feature type="transmembrane region" description="Helical" evidence="1">
    <location>
        <begin position="54"/>
        <end position="72"/>
    </location>
</feature>
<evidence type="ECO:0000256" key="1">
    <source>
        <dbReference type="SAM" id="Phobius"/>
    </source>
</evidence>
<keyword evidence="1" id="KW-1133">Transmembrane helix</keyword>